<evidence type="ECO:0000313" key="3">
    <source>
        <dbReference type="Proteomes" id="UP000052023"/>
    </source>
</evidence>
<dbReference type="InterPro" id="IPR039422">
    <property type="entry name" value="MarR/SlyA-like"/>
</dbReference>
<dbReference type="GO" id="GO:0006950">
    <property type="term" value="P:response to stress"/>
    <property type="evidence" value="ECO:0007669"/>
    <property type="project" value="TreeGrafter"/>
</dbReference>
<proteinExistence type="predicted"/>
<dbReference type="PANTHER" id="PTHR33164">
    <property type="entry name" value="TRANSCRIPTIONAL REGULATOR, MARR FAMILY"/>
    <property type="match status" value="1"/>
</dbReference>
<dbReference type="AlphaFoldDB" id="A0A0R3NCZ7"/>
<dbReference type="EMBL" id="LLYA01000001">
    <property type="protein sequence ID" value="KRR30216.1"/>
    <property type="molecule type" value="Genomic_DNA"/>
</dbReference>
<name>A0A0R3NCZ7_9BRAD</name>
<dbReference type="PROSITE" id="PS50995">
    <property type="entry name" value="HTH_MARR_2"/>
    <property type="match status" value="1"/>
</dbReference>
<dbReference type="Proteomes" id="UP000052023">
    <property type="component" value="Unassembled WGS sequence"/>
</dbReference>
<dbReference type="PANTHER" id="PTHR33164:SF89">
    <property type="entry name" value="MARR FAMILY REGULATORY PROTEIN"/>
    <property type="match status" value="1"/>
</dbReference>
<dbReference type="RefSeq" id="WP_057841104.1">
    <property type="nucleotide sequence ID" value="NZ_LLYA01000001.1"/>
</dbReference>
<accession>A0A0R3NCZ7</accession>
<dbReference type="GO" id="GO:0003700">
    <property type="term" value="F:DNA-binding transcription factor activity"/>
    <property type="evidence" value="ECO:0007669"/>
    <property type="project" value="InterPro"/>
</dbReference>
<dbReference type="OrthoDB" id="6331822at2"/>
<comment type="caution">
    <text evidence="2">The sequence shown here is derived from an EMBL/GenBank/DDBJ whole genome shotgun (WGS) entry which is preliminary data.</text>
</comment>
<dbReference type="InterPro" id="IPR036388">
    <property type="entry name" value="WH-like_DNA-bd_sf"/>
</dbReference>
<gene>
    <name evidence="2" type="ORF">CQ13_00685</name>
</gene>
<dbReference type="SUPFAM" id="SSF46785">
    <property type="entry name" value="Winged helix' DNA-binding domain"/>
    <property type="match status" value="1"/>
</dbReference>
<evidence type="ECO:0000313" key="2">
    <source>
        <dbReference type="EMBL" id="KRR30216.1"/>
    </source>
</evidence>
<keyword evidence="3" id="KW-1185">Reference proteome</keyword>
<organism evidence="2 3">
    <name type="scientific">Bradyrhizobium retamae</name>
    <dbReference type="NCBI Taxonomy" id="1300035"/>
    <lineage>
        <taxon>Bacteria</taxon>
        <taxon>Pseudomonadati</taxon>
        <taxon>Pseudomonadota</taxon>
        <taxon>Alphaproteobacteria</taxon>
        <taxon>Hyphomicrobiales</taxon>
        <taxon>Nitrobacteraceae</taxon>
        <taxon>Bradyrhizobium</taxon>
    </lineage>
</organism>
<evidence type="ECO:0000259" key="1">
    <source>
        <dbReference type="PROSITE" id="PS50995"/>
    </source>
</evidence>
<reference evidence="2 3" key="1">
    <citation type="submission" date="2014-03" db="EMBL/GenBank/DDBJ databases">
        <title>Bradyrhizobium valentinum sp. nov., isolated from effective nodules of Lupinus mariae-josephae, a lupine endemic of basic-lime soils in Eastern Spain.</title>
        <authorList>
            <person name="Duran D."/>
            <person name="Rey L."/>
            <person name="Navarro A."/>
            <person name="Busquets A."/>
            <person name="Imperial J."/>
            <person name="Ruiz-Argueso T."/>
        </authorList>
    </citation>
    <scope>NUCLEOTIDE SEQUENCE [LARGE SCALE GENOMIC DNA]</scope>
    <source>
        <strain evidence="2 3">Ro19</strain>
    </source>
</reference>
<dbReference type="Pfam" id="PF01047">
    <property type="entry name" value="MarR"/>
    <property type="match status" value="1"/>
</dbReference>
<protein>
    <submittedName>
        <fullName evidence="2">MarR family transcriptional regulator</fullName>
    </submittedName>
</protein>
<dbReference type="InterPro" id="IPR000835">
    <property type="entry name" value="HTH_MarR-typ"/>
</dbReference>
<dbReference type="PRINTS" id="PR00598">
    <property type="entry name" value="HTHMARR"/>
</dbReference>
<dbReference type="InterPro" id="IPR036390">
    <property type="entry name" value="WH_DNA-bd_sf"/>
</dbReference>
<feature type="domain" description="HTH marR-type" evidence="1">
    <location>
        <begin position="37"/>
        <end position="170"/>
    </location>
</feature>
<dbReference type="SMART" id="SM00347">
    <property type="entry name" value="HTH_MARR"/>
    <property type="match status" value="1"/>
</dbReference>
<dbReference type="Gene3D" id="1.10.10.10">
    <property type="entry name" value="Winged helix-like DNA-binding domain superfamily/Winged helix DNA-binding domain"/>
    <property type="match status" value="1"/>
</dbReference>
<sequence length="172" mass="18691">MTVSKAATDVVKSSRGNGKEIADGAAENAGLQLGELADLLGYSLKRAQLKVFEDFLRCVAPLQLTPAQFSVLLLLDRNPGRNQTEIANTLGILRPNFVSMLDALEGRGLCARMRSTNDRRSHILVLTDKGRAVLARAKKLVASKHEARLNELLGPANRIALLEMLSKIAAEF</sequence>